<dbReference type="InterPro" id="IPR019734">
    <property type="entry name" value="TPR_rpt"/>
</dbReference>
<sequence>MSRFAFGPCVLDTARRELLRDGRPVAVSRRAFDCLSHLVQHRGRDVGRDELVAVVFRRPDVSDVQLGQIVLLARRAVGDDGGAQRFIRTVPRRGFRWVAETRVPETAVAPAAASAPRPEPAPAAPAPAAATRRPRLAPVLLVAGAVLVAGWVATLAWNPPARRHPVAAPRPVSGPAAAADLVLVLVLPARLDAGEEARWMRLGLMDYLADRLRRAGLAVAPSETGVRVSERTDAAARNAAAAGNLDSAALLRRSGAGLLLESRVRPTRGGWRVDLAAAAADGVVQRARGDGPGPIPAARTAADRLLAALGRAPPGGADESPPELEERLLRAQAATLANRLDTAREILRAAPELQRQAPQLRYRLAQVDFHAGRYVHALTELDRLLALPGLDGPLRTRLHNARGANLIRLNRHREARREFDRAIALLETSPDPPELGKALNGRGITRLVLADFEGAAADLGRSRILLVNAGDVVGAARADANLGHLERRRDRPHQALEHFLRAAAEFESLGSVNDLMSMRSMVVDGHLGLLQNRLAERASAHAVALRPRLADVVQLAMVDLDRARALLRVGRLGEAARLLAAPAPDSRPDDSLGDLAKLLQVELAMQAGRHAAATRLADAARRERPAEGPSVQDWLALRREQAALAAELPSLPDAGDGPAADSVAGWLTRAVRLRRQGEAAGAEAAYREALALADRGGVPRDLVEVAMDQVPWAIERGRLDEALALAGRVAPWAQQDFDAAVLQLHVQHALGDPHAWRSALEHALALAGERRIPPQLLSPPPGPRAQGIDPQGISPGVTK</sequence>
<dbReference type="SMART" id="SM00862">
    <property type="entry name" value="Trans_reg_C"/>
    <property type="match status" value="1"/>
</dbReference>
<dbReference type="PANTHER" id="PTHR47691">
    <property type="entry name" value="REGULATOR-RELATED"/>
    <property type="match status" value="1"/>
</dbReference>
<comment type="caution">
    <text evidence="5">The sequence shown here is derived from an EMBL/GenBank/DDBJ whole genome shotgun (WGS) entry which is preliminary data.</text>
</comment>
<dbReference type="SUPFAM" id="SSF46894">
    <property type="entry name" value="C-terminal effector domain of the bipartite response regulators"/>
    <property type="match status" value="1"/>
</dbReference>
<keyword evidence="1 2" id="KW-0238">DNA-binding</keyword>
<dbReference type="EMBL" id="JARXRM010000045">
    <property type="protein sequence ID" value="MDH5824488.1"/>
    <property type="molecule type" value="Genomic_DNA"/>
</dbReference>
<evidence type="ECO:0000256" key="2">
    <source>
        <dbReference type="PROSITE-ProRule" id="PRU01091"/>
    </source>
</evidence>
<dbReference type="PROSITE" id="PS51755">
    <property type="entry name" value="OMPR_PHOB"/>
    <property type="match status" value="1"/>
</dbReference>
<evidence type="ECO:0000313" key="5">
    <source>
        <dbReference type="EMBL" id="MDH5824488.1"/>
    </source>
</evidence>
<dbReference type="InterPro" id="IPR011990">
    <property type="entry name" value="TPR-like_helical_dom_sf"/>
</dbReference>
<dbReference type="InterPro" id="IPR001867">
    <property type="entry name" value="OmpR/PhoB-type_DNA-bd"/>
</dbReference>
<dbReference type="PANTHER" id="PTHR47691:SF3">
    <property type="entry name" value="HTH-TYPE TRANSCRIPTIONAL REGULATOR RV0890C-RELATED"/>
    <property type="match status" value="1"/>
</dbReference>
<dbReference type="Gene3D" id="1.10.10.10">
    <property type="entry name" value="Winged helix-like DNA-binding domain superfamily/Winged helix DNA-binding domain"/>
    <property type="match status" value="1"/>
</dbReference>
<name>A0ABT6JE62_9GAMM</name>
<proteinExistence type="predicted"/>
<dbReference type="RefSeq" id="WP_280575815.1">
    <property type="nucleotide sequence ID" value="NZ_JARXRM010000045.1"/>
</dbReference>
<feature type="domain" description="OmpR/PhoB-type" evidence="4">
    <location>
        <begin position="1"/>
        <end position="99"/>
    </location>
</feature>
<dbReference type="Gene3D" id="1.25.40.10">
    <property type="entry name" value="Tetratricopeptide repeat domain"/>
    <property type="match status" value="1"/>
</dbReference>
<dbReference type="SUPFAM" id="SSF48452">
    <property type="entry name" value="TPR-like"/>
    <property type="match status" value="2"/>
</dbReference>
<feature type="region of interest" description="Disordered" evidence="3">
    <location>
        <begin position="772"/>
        <end position="799"/>
    </location>
</feature>
<dbReference type="InterPro" id="IPR036388">
    <property type="entry name" value="WH-like_DNA-bd_sf"/>
</dbReference>
<keyword evidence="6" id="KW-1185">Reference proteome</keyword>
<dbReference type="Pfam" id="PF00486">
    <property type="entry name" value="Trans_reg_C"/>
    <property type="match status" value="1"/>
</dbReference>
<dbReference type="SMART" id="SM00028">
    <property type="entry name" value="TPR"/>
    <property type="match status" value="3"/>
</dbReference>
<feature type="region of interest" description="Disordered" evidence="3">
    <location>
        <begin position="108"/>
        <end position="129"/>
    </location>
</feature>
<evidence type="ECO:0000256" key="1">
    <source>
        <dbReference type="ARBA" id="ARBA00023125"/>
    </source>
</evidence>
<evidence type="ECO:0000313" key="6">
    <source>
        <dbReference type="Proteomes" id="UP001156940"/>
    </source>
</evidence>
<protein>
    <submittedName>
        <fullName evidence="5">Winged helix-turn-helix domain-containing protein</fullName>
    </submittedName>
</protein>
<reference evidence="5 6" key="1">
    <citation type="submission" date="2023-04" db="EMBL/GenBank/DDBJ databases">
        <title>Luteimonas endophyticus RD2P54.</title>
        <authorList>
            <person name="Sun J.-Q."/>
        </authorList>
    </citation>
    <scope>NUCLEOTIDE SEQUENCE [LARGE SCALE GENOMIC DNA]</scope>
    <source>
        <strain evidence="5 6">RD2P54</strain>
    </source>
</reference>
<gene>
    <name evidence="5" type="ORF">QFW77_16050</name>
</gene>
<dbReference type="CDD" id="cd00383">
    <property type="entry name" value="trans_reg_C"/>
    <property type="match status" value="1"/>
</dbReference>
<dbReference type="Proteomes" id="UP001156940">
    <property type="component" value="Unassembled WGS sequence"/>
</dbReference>
<dbReference type="InterPro" id="IPR016032">
    <property type="entry name" value="Sig_transdc_resp-reg_C-effctor"/>
</dbReference>
<feature type="DNA-binding region" description="OmpR/PhoB-type" evidence="2">
    <location>
        <begin position="1"/>
        <end position="99"/>
    </location>
</feature>
<evidence type="ECO:0000259" key="4">
    <source>
        <dbReference type="PROSITE" id="PS51755"/>
    </source>
</evidence>
<organism evidence="5 6">
    <name type="scientific">Luteimonas endophytica</name>
    <dbReference type="NCBI Taxonomy" id="3042023"/>
    <lineage>
        <taxon>Bacteria</taxon>
        <taxon>Pseudomonadati</taxon>
        <taxon>Pseudomonadota</taxon>
        <taxon>Gammaproteobacteria</taxon>
        <taxon>Lysobacterales</taxon>
        <taxon>Lysobacteraceae</taxon>
        <taxon>Luteimonas</taxon>
    </lineage>
</organism>
<evidence type="ECO:0000256" key="3">
    <source>
        <dbReference type="SAM" id="MobiDB-lite"/>
    </source>
</evidence>
<accession>A0ABT6JE62</accession>